<evidence type="ECO:0000313" key="4">
    <source>
        <dbReference type="Proteomes" id="UP000662914"/>
    </source>
</evidence>
<evidence type="ECO:0000313" key="3">
    <source>
        <dbReference type="EMBL" id="BBO22208.1"/>
    </source>
</evidence>
<dbReference type="Pfam" id="PF04359">
    <property type="entry name" value="DUF493"/>
    <property type="match status" value="1"/>
</dbReference>
<gene>
    <name evidence="3" type="ORF">DSYM_29070</name>
</gene>
<reference evidence="3" key="1">
    <citation type="journal article" name="DNA Res.">
        <title>The physiological potential of anammox bacteria as revealed by their core genome structure.</title>
        <authorList>
            <person name="Okubo T."/>
            <person name="Toyoda A."/>
            <person name="Fukuhara K."/>
            <person name="Uchiyama I."/>
            <person name="Harigaya Y."/>
            <person name="Kuroiwa M."/>
            <person name="Suzuki T."/>
            <person name="Murakami Y."/>
            <person name="Suwa Y."/>
            <person name="Takami H."/>
        </authorList>
    </citation>
    <scope>NUCLEOTIDE SEQUENCE</scope>
    <source>
        <strain evidence="3">317325-3</strain>
    </source>
</reference>
<dbReference type="Gene3D" id="3.30.70.260">
    <property type="match status" value="1"/>
</dbReference>
<evidence type="ECO:0000256" key="2">
    <source>
        <dbReference type="HAMAP-Rule" id="MF_00659"/>
    </source>
</evidence>
<dbReference type="InterPro" id="IPR007454">
    <property type="entry name" value="UPF0250_YbeD-like"/>
</dbReference>
<dbReference type="KEGG" id="ddz:DSYM_29070"/>
<accession>A0A809R698</accession>
<dbReference type="Proteomes" id="UP000662914">
    <property type="component" value="Chromosome"/>
</dbReference>
<comment type="similarity">
    <text evidence="1 2">Belongs to the UPF0250 family.</text>
</comment>
<dbReference type="AlphaFoldDB" id="A0A809R698"/>
<proteinExistence type="inferred from homology"/>
<dbReference type="PANTHER" id="PTHR38036">
    <property type="entry name" value="UPF0250 PROTEIN YBED"/>
    <property type="match status" value="1"/>
</dbReference>
<name>A0A809R698_9PROT</name>
<sequence>MNDESLLRFPCDFPIKIMGQRQDGFAQAVLDVVLRHAPDFDAAGMEMRPSAKGNYMSLTCTIRAISRSQLDALYQELSGHPLVKVVL</sequence>
<dbReference type="PANTHER" id="PTHR38036:SF1">
    <property type="entry name" value="UPF0250 PROTEIN YBED"/>
    <property type="match status" value="1"/>
</dbReference>
<protein>
    <recommendedName>
        <fullName evidence="2">UPF0250 protein DSYM_29070</fullName>
    </recommendedName>
</protein>
<organism evidence="3 4">
    <name type="scientific">Candidatus Desulfobacillus denitrificans</name>
    <dbReference type="NCBI Taxonomy" id="2608985"/>
    <lineage>
        <taxon>Bacteria</taxon>
        <taxon>Pseudomonadati</taxon>
        <taxon>Pseudomonadota</taxon>
        <taxon>Betaproteobacteria</taxon>
        <taxon>Candidatus Desulfobacillus</taxon>
    </lineage>
</organism>
<dbReference type="HAMAP" id="MF_00659">
    <property type="entry name" value="UPF0250"/>
    <property type="match status" value="1"/>
</dbReference>
<dbReference type="SUPFAM" id="SSF117991">
    <property type="entry name" value="YbeD/HP0495-like"/>
    <property type="match status" value="1"/>
</dbReference>
<dbReference type="InterPro" id="IPR027471">
    <property type="entry name" value="YbeD-like_sf"/>
</dbReference>
<dbReference type="EMBL" id="AP021857">
    <property type="protein sequence ID" value="BBO22208.1"/>
    <property type="molecule type" value="Genomic_DNA"/>
</dbReference>
<evidence type="ECO:0000256" key="1">
    <source>
        <dbReference type="ARBA" id="ARBA00008460"/>
    </source>
</evidence>